<dbReference type="InterPro" id="IPR043723">
    <property type="entry name" value="DUF5665"/>
</dbReference>
<keyword evidence="1" id="KW-1133">Transmembrane helix</keyword>
<keyword evidence="1" id="KW-0472">Membrane</keyword>
<dbReference type="STRING" id="1042163.BRLA_c035310"/>
<dbReference type="HOGENOM" id="CLU_155870_2_1_9"/>
<sequence length="112" mass="12589">MSTPPASPDRLVQELEKAIEELQQVRQLNVTLHKVGLFLEEIRLIDIIINYTTPRRLIWTNFVAGLARGLGLTIGTAIVLAFLGSLLSKFLSIPIIGDFIREIIAYVQSYRP</sequence>
<keyword evidence="1" id="KW-0812">Transmembrane</keyword>
<protein>
    <submittedName>
        <fullName evidence="2">Uncharacterized protein</fullName>
    </submittedName>
</protein>
<evidence type="ECO:0000256" key="1">
    <source>
        <dbReference type="SAM" id="Phobius"/>
    </source>
</evidence>
<dbReference type="Proteomes" id="UP000005850">
    <property type="component" value="Chromosome"/>
</dbReference>
<proteinExistence type="predicted"/>
<dbReference type="KEGG" id="blr:BRLA_c035310"/>
<feature type="transmembrane region" description="Helical" evidence="1">
    <location>
        <begin position="62"/>
        <end position="83"/>
    </location>
</feature>
<gene>
    <name evidence="2" type="ORF">BRLA_c035310</name>
</gene>
<dbReference type="Pfam" id="PF18910">
    <property type="entry name" value="DUF5665"/>
    <property type="match status" value="1"/>
</dbReference>
<name>A0A075R9D3_BRELA</name>
<evidence type="ECO:0000313" key="3">
    <source>
        <dbReference type="Proteomes" id="UP000005850"/>
    </source>
</evidence>
<dbReference type="AlphaFoldDB" id="A0A075R9D3"/>
<organism evidence="2 3">
    <name type="scientific">Brevibacillus laterosporus LMG 15441</name>
    <dbReference type="NCBI Taxonomy" id="1042163"/>
    <lineage>
        <taxon>Bacteria</taxon>
        <taxon>Bacillati</taxon>
        <taxon>Bacillota</taxon>
        <taxon>Bacilli</taxon>
        <taxon>Bacillales</taxon>
        <taxon>Paenibacillaceae</taxon>
        <taxon>Brevibacillus</taxon>
    </lineage>
</organism>
<dbReference type="eggNOG" id="ENOG50334QH">
    <property type="taxonomic scope" value="Bacteria"/>
</dbReference>
<keyword evidence="3" id="KW-1185">Reference proteome</keyword>
<dbReference type="EMBL" id="CP007806">
    <property type="protein sequence ID" value="AIG27843.1"/>
    <property type="molecule type" value="Genomic_DNA"/>
</dbReference>
<reference evidence="2 3" key="1">
    <citation type="journal article" date="2011" name="J. Bacteriol.">
        <title>Genome sequence of Brevibacillus laterosporus LMG 15441, a pathogen of invertebrates.</title>
        <authorList>
            <person name="Djukic M."/>
            <person name="Poehlein A."/>
            <person name="Thurmer A."/>
            <person name="Daniel R."/>
        </authorList>
    </citation>
    <scope>NUCLEOTIDE SEQUENCE [LARGE SCALE GENOMIC DNA]</scope>
    <source>
        <strain evidence="2 3">LMG 15441</strain>
    </source>
</reference>
<dbReference type="RefSeq" id="WP_003336642.1">
    <property type="nucleotide sequence ID" value="NZ_CP007806.1"/>
</dbReference>
<evidence type="ECO:0000313" key="2">
    <source>
        <dbReference type="EMBL" id="AIG27843.1"/>
    </source>
</evidence>
<accession>A0A075R9D3</accession>